<keyword evidence="5 6" id="KW-0472">Membrane</keyword>
<dbReference type="PANTHER" id="PTHR43723:SF1">
    <property type="entry name" value="COBALT TRANSPORT PROTEIN CBIQ"/>
    <property type="match status" value="1"/>
</dbReference>
<dbReference type="GO" id="GO:0006824">
    <property type="term" value="P:cobalt ion transport"/>
    <property type="evidence" value="ECO:0007669"/>
    <property type="project" value="InterPro"/>
</dbReference>
<evidence type="ECO:0000256" key="4">
    <source>
        <dbReference type="ARBA" id="ARBA00022989"/>
    </source>
</evidence>
<keyword evidence="4 6" id="KW-1133">Transmembrane helix</keyword>
<feature type="transmembrane region" description="Helical" evidence="6">
    <location>
        <begin position="68"/>
        <end position="91"/>
    </location>
</feature>
<dbReference type="GO" id="GO:0043190">
    <property type="term" value="C:ATP-binding cassette (ABC) transporter complex"/>
    <property type="evidence" value="ECO:0007669"/>
    <property type="project" value="InterPro"/>
</dbReference>
<dbReference type="Pfam" id="PF02361">
    <property type="entry name" value="CbiQ"/>
    <property type="match status" value="1"/>
</dbReference>
<organism evidence="7">
    <name type="scientific">Propionibacterium freudenreichii</name>
    <dbReference type="NCBI Taxonomy" id="1744"/>
    <lineage>
        <taxon>Bacteria</taxon>
        <taxon>Bacillati</taxon>
        <taxon>Actinomycetota</taxon>
        <taxon>Actinomycetes</taxon>
        <taxon>Propionibacteriales</taxon>
        <taxon>Propionibacteriaceae</taxon>
        <taxon>Propionibacterium</taxon>
    </lineage>
</organism>
<feature type="transmembrane region" description="Helical" evidence="6">
    <location>
        <begin position="244"/>
        <end position="263"/>
    </location>
</feature>
<proteinExistence type="predicted"/>
<reference evidence="7" key="1">
    <citation type="submission" date="2016-05" db="EMBL/GenBank/DDBJ databases">
        <authorList>
            <person name="Lavstsen T."/>
            <person name="Jespersen J.S."/>
        </authorList>
    </citation>
    <scope>NUCLEOTIDE SEQUENCE</scope>
    <source>
        <strain evidence="7">PFRJS10</strain>
    </source>
</reference>
<dbReference type="CDD" id="cd16914">
    <property type="entry name" value="EcfT"/>
    <property type="match status" value="1"/>
</dbReference>
<name>A0A2C7YZK1_9ACTN</name>
<dbReference type="EMBL" id="LT576035">
    <property type="protein sequence ID" value="SBN39366.1"/>
    <property type="molecule type" value="Genomic_DNA"/>
</dbReference>
<keyword evidence="3 6" id="KW-0812">Transmembrane</keyword>
<dbReference type="InterPro" id="IPR052770">
    <property type="entry name" value="Cobalt_transport_CbiQ"/>
</dbReference>
<protein>
    <submittedName>
        <fullName evidence="7">Cobalt ABC transporter, permease protein CbiQ</fullName>
    </submittedName>
</protein>
<gene>
    <name evidence="7" type="ORF">PFR_JS10_1723</name>
</gene>
<evidence type="ECO:0000256" key="2">
    <source>
        <dbReference type="ARBA" id="ARBA00022475"/>
    </source>
</evidence>
<feature type="transmembrane region" description="Helical" evidence="6">
    <location>
        <begin position="43"/>
        <end position="61"/>
    </location>
</feature>
<evidence type="ECO:0000256" key="5">
    <source>
        <dbReference type="ARBA" id="ARBA00023136"/>
    </source>
</evidence>
<dbReference type="AlphaFoldDB" id="A0A2C7YZK1"/>
<evidence type="ECO:0000256" key="1">
    <source>
        <dbReference type="ARBA" id="ARBA00004651"/>
    </source>
</evidence>
<dbReference type="PANTHER" id="PTHR43723">
    <property type="entry name" value="COBALT TRANSPORT PROTEIN CBIQ"/>
    <property type="match status" value="1"/>
</dbReference>
<keyword evidence="2" id="KW-1003">Cell membrane</keyword>
<dbReference type="InterPro" id="IPR003339">
    <property type="entry name" value="ABC/ECF_trnsptr_transmembrane"/>
</dbReference>
<evidence type="ECO:0000313" key="7">
    <source>
        <dbReference type="EMBL" id="SBN39366.1"/>
    </source>
</evidence>
<dbReference type="InterPro" id="IPR012809">
    <property type="entry name" value="ECF_CbiQ"/>
</dbReference>
<evidence type="ECO:0000256" key="6">
    <source>
        <dbReference type="SAM" id="Phobius"/>
    </source>
</evidence>
<evidence type="ECO:0000256" key="3">
    <source>
        <dbReference type="ARBA" id="ARBA00022692"/>
    </source>
</evidence>
<comment type="subcellular location">
    <subcellularLocation>
        <location evidence="1">Cell membrane</location>
        <topology evidence="1">Multi-pass membrane protein</topology>
    </subcellularLocation>
</comment>
<accession>A0A2C7YZK1</accession>
<sequence>MSGLHIGALDDAAWGSPWRRRRVGEKVACSMGLVLTALLAPTWPGTLLVAVAAIALIVGAARIRPRVLLAAMSAPIVFLILGAISVLFSVGTAPADAWWHAAFLSVGPTSVAQAARLFAHGLSGTLAVMVLATTTPMVDLLTWLRRFRVPDPLLEIASLTYRLLFVLAETTANVLAAQRCRLGDNPVSRWNGLSRRWHNTAAAVGAIGLRAWDRSSRLTEGLAHRGFETSLVTLPVPRVASPRLITATVVVLAAIWSISLVVAR</sequence>
<dbReference type="RefSeq" id="WP_057374666.1">
    <property type="nucleotide sequence ID" value="NZ_CDAE01000022.1"/>
</dbReference>
<dbReference type="NCBIfam" id="TIGR02454">
    <property type="entry name" value="ECF_T_CbiQ"/>
    <property type="match status" value="1"/>
</dbReference>